<keyword evidence="5" id="KW-0119">Carbohydrate metabolism</keyword>
<dbReference type="UniPathway" id="UPA00238"/>
<dbReference type="GO" id="GO:0005737">
    <property type="term" value="C:cytoplasm"/>
    <property type="evidence" value="ECO:0007669"/>
    <property type="project" value="UniProtKB-SubCell"/>
</dbReference>
<dbReference type="Proteomes" id="UP000254704">
    <property type="component" value="Unassembled WGS sequence"/>
</dbReference>
<dbReference type="GO" id="GO:0004564">
    <property type="term" value="F:beta-fructofuranosidase activity"/>
    <property type="evidence" value="ECO:0007669"/>
    <property type="project" value="UniProtKB-EC"/>
</dbReference>
<evidence type="ECO:0000256" key="1">
    <source>
        <dbReference type="ARBA" id="ARBA00009902"/>
    </source>
</evidence>
<dbReference type="SMART" id="SM00640">
    <property type="entry name" value="Glyco_32"/>
    <property type="match status" value="1"/>
</dbReference>
<organism evidence="8 9">
    <name type="scientific">Pasteurella canis</name>
    <dbReference type="NCBI Taxonomy" id="753"/>
    <lineage>
        <taxon>Bacteria</taxon>
        <taxon>Pseudomonadati</taxon>
        <taxon>Pseudomonadota</taxon>
        <taxon>Gammaproteobacteria</taxon>
        <taxon>Pasteurellales</taxon>
        <taxon>Pasteurellaceae</taxon>
        <taxon>Pasteurella</taxon>
    </lineage>
</organism>
<dbReference type="SUPFAM" id="SSF75005">
    <property type="entry name" value="Arabinanase/levansucrase/invertase"/>
    <property type="match status" value="1"/>
</dbReference>
<dbReference type="AlphaFoldDB" id="A0A379EW38"/>
<feature type="domain" description="Glycosyl hydrolase family 32 N-terminal" evidence="6">
    <location>
        <begin position="38"/>
        <end position="336"/>
    </location>
</feature>
<reference evidence="8 9" key="1">
    <citation type="submission" date="2018-06" db="EMBL/GenBank/DDBJ databases">
        <authorList>
            <consortium name="Pathogen Informatics"/>
            <person name="Doyle S."/>
        </authorList>
    </citation>
    <scope>NUCLEOTIDE SEQUENCE [LARGE SCALE GENOMIC DNA]</scope>
    <source>
        <strain evidence="8 9">NCTC11621</strain>
    </source>
</reference>
<keyword evidence="5" id="KW-0963">Cytoplasm</keyword>
<comment type="pathway">
    <text evidence="5">Glycan biosynthesis; sucrose metabolism.</text>
</comment>
<evidence type="ECO:0000256" key="5">
    <source>
        <dbReference type="RuleBase" id="RU365015"/>
    </source>
</evidence>
<evidence type="ECO:0000259" key="7">
    <source>
        <dbReference type="Pfam" id="PF08244"/>
    </source>
</evidence>
<dbReference type="InterPro" id="IPR013148">
    <property type="entry name" value="Glyco_hydro_32_N"/>
</dbReference>
<dbReference type="CDD" id="cd18623">
    <property type="entry name" value="GH32_ScrB-like"/>
    <property type="match status" value="1"/>
</dbReference>
<dbReference type="InterPro" id="IPR013320">
    <property type="entry name" value="ConA-like_dom_sf"/>
</dbReference>
<evidence type="ECO:0000313" key="9">
    <source>
        <dbReference type="Proteomes" id="UP000254704"/>
    </source>
</evidence>
<evidence type="ECO:0000256" key="3">
    <source>
        <dbReference type="ARBA" id="ARBA00023295"/>
    </source>
</evidence>
<dbReference type="GO" id="GO:0005985">
    <property type="term" value="P:sucrose metabolic process"/>
    <property type="evidence" value="ECO:0007669"/>
    <property type="project" value="UniProtKB-UniPathway"/>
</dbReference>
<dbReference type="SUPFAM" id="SSF49899">
    <property type="entry name" value="Concanavalin A-like lectins/glucanases"/>
    <property type="match status" value="1"/>
</dbReference>
<comment type="similarity">
    <text evidence="1 4">Belongs to the glycosyl hydrolase 32 family.</text>
</comment>
<sequence length="479" mass="55831">MYIFNQGKYKSLHAQSAGELDQIRQQVLSDKQFRPTYHLAADTGLLNDPNGLIFDGKNYHIFYQWFPYDAIHGMKHWQHLITENFQQFTYADPLIPDQHFESHGCYSGGAILWQDNIIAFYTGNTRNQENQRIPYQNIAIFTQDGKLLEKRCLLSQVPEGYTEHVRDPKPFITAEGKIRFILGAQRKNGTGTALLYEMPNIDSSPQLLGELSLTHFDNQHVFMWECPDLFQLADKSIFIWSPQGKVRETHRFQNNYHATYAVGKLHNMTFHSEHIEELDYGFDFYAPQTVYQSEGILYGWVGLPDLTYPTDHYQWHSMLSLPRQLTLKQNRLYQRPIAQIYTQLGVSQVFSIQQPQIIAGLDTAYLMFEPDNQDFEMAFFNNNAEHRLIISYRNGLFSLDRTQTKQTEIMQAFGTQRHCEISQLNKIEIFFDRSVIEIFLNDGEKVMTSRFFIEQRENQITCSRPIQVSVAQLPAISIT</sequence>
<gene>
    <name evidence="8" type="primary">scrB</name>
    <name evidence="8" type="ORF">NCTC11621_01584</name>
</gene>
<dbReference type="NCBIfam" id="TIGR01322">
    <property type="entry name" value="scrB_fam"/>
    <property type="match status" value="1"/>
</dbReference>
<dbReference type="InterPro" id="IPR051214">
    <property type="entry name" value="GH32_Enzymes"/>
</dbReference>
<proteinExistence type="inferred from homology"/>
<accession>A0A379EW38</accession>
<dbReference type="EMBL" id="UGTV01000015">
    <property type="protein sequence ID" value="SUC10522.1"/>
    <property type="molecule type" value="Genomic_DNA"/>
</dbReference>
<feature type="domain" description="Glycosyl hydrolase family 32 C-terminal" evidence="7">
    <location>
        <begin position="368"/>
        <end position="460"/>
    </location>
</feature>
<dbReference type="Pfam" id="PF08244">
    <property type="entry name" value="Glyco_hydro_32C"/>
    <property type="match status" value="1"/>
</dbReference>
<dbReference type="PANTHER" id="PTHR43101:SF1">
    <property type="entry name" value="BETA-FRUCTOSIDASE"/>
    <property type="match status" value="1"/>
</dbReference>
<dbReference type="PANTHER" id="PTHR43101">
    <property type="entry name" value="BETA-FRUCTOSIDASE"/>
    <property type="match status" value="1"/>
</dbReference>
<evidence type="ECO:0000256" key="2">
    <source>
        <dbReference type="ARBA" id="ARBA00022801"/>
    </source>
</evidence>
<dbReference type="InterPro" id="IPR013189">
    <property type="entry name" value="Glyco_hydro_32_C"/>
</dbReference>
<dbReference type="InterPro" id="IPR006232">
    <property type="entry name" value="Suc6P_hydrolase"/>
</dbReference>
<evidence type="ECO:0000313" key="8">
    <source>
        <dbReference type="EMBL" id="SUC10522.1"/>
    </source>
</evidence>
<dbReference type="Pfam" id="PF00251">
    <property type="entry name" value="Glyco_hydro_32N"/>
    <property type="match status" value="1"/>
</dbReference>
<name>A0A379EW38_9PAST</name>
<comment type="subcellular location">
    <subcellularLocation>
        <location evidence="5">Cytoplasm</location>
    </subcellularLocation>
</comment>
<keyword evidence="2 4" id="KW-0378">Hydrolase</keyword>
<comment type="function">
    <text evidence="5">Enables the bacterium to metabolize sucrose as a sole carbon source.</text>
</comment>
<dbReference type="InterPro" id="IPR023296">
    <property type="entry name" value="Glyco_hydro_beta-prop_sf"/>
</dbReference>
<dbReference type="Gene3D" id="2.60.120.560">
    <property type="entry name" value="Exo-inulinase, domain 1"/>
    <property type="match status" value="1"/>
</dbReference>
<keyword evidence="3 4" id="KW-0326">Glycosidase</keyword>
<dbReference type="Gene3D" id="2.115.10.20">
    <property type="entry name" value="Glycosyl hydrolase domain, family 43"/>
    <property type="match status" value="1"/>
</dbReference>
<dbReference type="EC" id="3.2.1.26" evidence="4"/>
<dbReference type="InterPro" id="IPR001362">
    <property type="entry name" value="Glyco_hydro_32"/>
</dbReference>
<dbReference type="RefSeq" id="WP_115323166.1">
    <property type="nucleotide sequence ID" value="NZ_UGTV01000015.1"/>
</dbReference>
<evidence type="ECO:0000256" key="4">
    <source>
        <dbReference type="RuleBase" id="RU362110"/>
    </source>
</evidence>
<protein>
    <recommendedName>
        <fullName evidence="4">Sucrose-6-phosphate hydrolase</fullName>
        <ecNumber evidence="4">3.2.1.26</ecNumber>
    </recommendedName>
    <alternativeName>
        <fullName evidence="5">Invertase</fullName>
    </alternativeName>
</protein>
<evidence type="ECO:0000259" key="6">
    <source>
        <dbReference type="Pfam" id="PF00251"/>
    </source>
</evidence>
<comment type="catalytic activity">
    <reaction evidence="4">
        <text>Hydrolysis of terminal non-reducing beta-D-fructofuranoside residues in beta-D-fructofuranosides.</text>
        <dbReference type="EC" id="3.2.1.26"/>
    </reaction>
</comment>